<evidence type="ECO:0000256" key="2">
    <source>
        <dbReference type="ARBA" id="ARBA00022840"/>
    </source>
</evidence>
<dbReference type="InterPro" id="IPR017441">
    <property type="entry name" value="Protein_kinase_ATP_BS"/>
</dbReference>
<gene>
    <name evidence="7" type="ORF">M9Y10_021050</name>
</gene>
<dbReference type="InterPro" id="IPR008271">
    <property type="entry name" value="Ser/Thr_kinase_AS"/>
</dbReference>
<evidence type="ECO:0000256" key="1">
    <source>
        <dbReference type="ARBA" id="ARBA00022741"/>
    </source>
</evidence>
<feature type="region of interest" description="Disordered" evidence="5">
    <location>
        <begin position="726"/>
        <end position="874"/>
    </location>
</feature>
<dbReference type="SMART" id="SM00220">
    <property type="entry name" value="S_TKc"/>
    <property type="match status" value="1"/>
</dbReference>
<keyword evidence="1 3" id="KW-0547">Nucleotide-binding</keyword>
<dbReference type="InterPro" id="IPR051681">
    <property type="entry name" value="Ser/Thr_Kinases-Pseudokinases"/>
</dbReference>
<keyword evidence="8" id="KW-1185">Reference proteome</keyword>
<evidence type="ECO:0000313" key="7">
    <source>
        <dbReference type="EMBL" id="KAK8844879.1"/>
    </source>
</evidence>
<feature type="coiled-coil region" evidence="4">
    <location>
        <begin position="485"/>
        <end position="541"/>
    </location>
</feature>
<evidence type="ECO:0000259" key="6">
    <source>
        <dbReference type="PROSITE" id="PS50011"/>
    </source>
</evidence>
<evidence type="ECO:0000256" key="3">
    <source>
        <dbReference type="PROSITE-ProRule" id="PRU10141"/>
    </source>
</evidence>
<protein>
    <recommendedName>
        <fullName evidence="6">Protein kinase domain-containing protein</fullName>
    </recommendedName>
</protein>
<feature type="binding site" evidence="3">
    <location>
        <position position="37"/>
    </location>
    <ligand>
        <name>ATP</name>
        <dbReference type="ChEBI" id="CHEBI:30616"/>
    </ligand>
</feature>
<feature type="domain" description="Protein kinase" evidence="6">
    <location>
        <begin position="8"/>
        <end position="291"/>
    </location>
</feature>
<keyword evidence="4" id="KW-0175">Coiled coil</keyword>
<feature type="compositionally biased region" description="Low complexity" evidence="5">
    <location>
        <begin position="741"/>
        <end position="751"/>
    </location>
</feature>
<dbReference type="Gene3D" id="3.30.200.20">
    <property type="entry name" value="Phosphorylase Kinase, domain 1"/>
    <property type="match status" value="1"/>
</dbReference>
<feature type="compositionally biased region" description="Basic and acidic residues" evidence="5">
    <location>
        <begin position="852"/>
        <end position="867"/>
    </location>
</feature>
<dbReference type="InterPro" id="IPR000719">
    <property type="entry name" value="Prot_kinase_dom"/>
</dbReference>
<evidence type="ECO:0000256" key="5">
    <source>
        <dbReference type="SAM" id="MobiDB-lite"/>
    </source>
</evidence>
<dbReference type="EMBL" id="JAPFFF010000031">
    <property type="protein sequence ID" value="KAK8844879.1"/>
    <property type="molecule type" value="Genomic_DNA"/>
</dbReference>
<reference evidence="7 8" key="1">
    <citation type="submission" date="2024-04" db="EMBL/GenBank/DDBJ databases">
        <title>Tritrichomonas musculus Genome.</title>
        <authorList>
            <person name="Alves-Ferreira E."/>
            <person name="Grigg M."/>
            <person name="Lorenzi H."/>
            <person name="Galac M."/>
        </authorList>
    </citation>
    <scope>NUCLEOTIDE SEQUENCE [LARGE SCALE GENOMIC DNA]</scope>
    <source>
        <strain evidence="7 8">EAF2021</strain>
    </source>
</reference>
<dbReference type="PANTHER" id="PTHR44329:SF214">
    <property type="entry name" value="PROTEIN KINASE DOMAIN-CONTAINING PROTEIN"/>
    <property type="match status" value="1"/>
</dbReference>
<dbReference type="SUPFAM" id="SSF56112">
    <property type="entry name" value="Protein kinase-like (PK-like)"/>
    <property type="match status" value="1"/>
</dbReference>
<organism evidence="7 8">
    <name type="scientific">Tritrichomonas musculus</name>
    <dbReference type="NCBI Taxonomy" id="1915356"/>
    <lineage>
        <taxon>Eukaryota</taxon>
        <taxon>Metamonada</taxon>
        <taxon>Parabasalia</taxon>
        <taxon>Tritrichomonadida</taxon>
        <taxon>Tritrichomonadidae</taxon>
        <taxon>Tritrichomonas</taxon>
    </lineage>
</organism>
<feature type="compositionally biased region" description="Basic and acidic residues" evidence="5">
    <location>
        <begin position="778"/>
        <end position="799"/>
    </location>
</feature>
<evidence type="ECO:0000313" key="8">
    <source>
        <dbReference type="Proteomes" id="UP001470230"/>
    </source>
</evidence>
<sequence>MLKNLDNYKQLDPIGNGGYGKVYVAEENQTGDRFAVKFLRLLHKYHTDEAFQEEVSKLKSVNHLCLKKIEGCVTENQSEMQPEQLPGIITAFETSGTLDKEIKEESSASWLNLANQVVFLFAVASALNKLHEKKIYHGDLKPANIFVSKDVENDRNHGFYLPLIGDYGLASISEAEEAVSQSAFRAPELINGFIPKSQDNEAVNNEADSQETIEPNEKTDAFSFGMLVFYIFVKKFPRGKNAKPLLQGFRPDIPKSIPHGIRKVLSQCWDNDPSQRPSMKTVMKMLIESRVDLEFPDVGEFMYEIEPQLYSLTQISLLHHDNLKARVLMSEKENALNQKIESLQVENQELKNQLKKLKDFGELSKSQIDEVKAQIDNNNNSEIYQEIKNAKEEAVNEAVNQSFEKFTEQLRDKQLRRTLLYPQVVKKQTARKVKKKVPKNVSDPQNEGFDELTRDDDEYDYIYEYEEEEEDYDEDLMSPQNKMLLKRMSQDLESIKIKQDEAERAVQQIGNVFNADNEDQISNLNKAVDILSEKVENANGAVTEIKTTFIPSFNSFQTDYGKIKAEIDNKFSQLEKSLNDITNSYQEVNNHINQLHDNVDSFASSSKTKSAQPNTQRAGTTYLGDVVNFELLSDVDQNVVKIIEDFNQRLNKIEMMMNLQSEEVSSCLARLNLLSGANLSNAQKKLSEIENLVGKITIHKDELEANLIRFGIPVKTDDVIYTNIAENDDYPERNSSRGSTSNSPPKNFNSPPKKDYSPNSSQKQIGRINLNSTDDESESKGEPVDQGELPREEVEKIENNELENNINDGTNDIETFDENGPNGYDEIENNQQISQDDQQVKEEEELQVQQEYGRHQDDEEFTLKPFEEFENDNE</sequence>
<evidence type="ECO:0000256" key="4">
    <source>
        <dbReference type="SAM" id="Coils"/>
    </source>
</evidence>
<dbReference type="Pfam" id="PF00069">
    <property type="entry name" value="Pkinase"/>
    <property type="match status" value="1"/>
</dbReference>
<proteinExistence type="predicted"/>
<dbReference type="Gene3D" id="1.10.510.10">
    <property type="entry name" value="Transferase(Phosphotransferase) domain 1"/>
    <property type="match status" value="1"/>
</dbReference>
<comment type="caution">
    <text evidence="7">The sequence shown here is derived from an EMBL/GenBank/DDBJ whole genome shotgun (WGS) entry which is preliminary data.</text>
</comment>
<feature type="coiled-coil region" evidence="4">
    <location>
        <begin position="329"/>
        <end position="393"/>
    </location>
</feature>
<accession>A0ABR2HCY0</accession>
<dbReference type="PROSITE" id="PS00108">
    <property type="entry name" value="PROTEIN_KINASE_ST"/>
    <property type="match status" value="1"/>
</dbReference>
<dbReference type="Proteomes" id="UP001470230">
    <property type="component" value="Unassembled WGS sequence"/>
</dbReference>
<feature type="compositionally biased region" description="Polar residues" evidence="5">
    <location>
        <begin position="757"/>
        <end position="772"/>
    </location>
</feature>
<dbReference type="InterPro" id="IPR011009">
    <property type="entry name" value="Kinase-like_dom_sf"/>
</dbReference>
<name>A0ABR2HCY0_9EUKA</name>
<dbReference type="PROSITE" id="PS50011">
    <property type="entry name" value="PROTEIN_KINASE_DOM"/>
    <property type="match status" value="1"/>
</dbReference>
<keyword evidence="2 3" id="KW-0067">ATP-binding</keyword>
<dbReference type="PROSITE" id="PS00107">
    <property type="entry name" value="PROTEIN_KINASE_ATP"/>
    <property type="match status" value="1"/>
</dbReference>
<dbReference type="PANTHER" id="PTHR44329">
    <property type="entry name" value="SERINE/THREONINE-PROTEIN KINASE TNNI3K-RELATED"/>
    <property type="match status" value="1"/>
</dbReference>